<gene>
    <name evidence="2" type="ORF">B2J93_6020</name>
</gene>
<sequence>MVDRARKREIDNARMVSGIVAPLMMPSPGPARGSQSPSNGPRDNRRNLGSSSPRRSRSGLSNASARPEATTNSLFAGYRDNRRADQGPIDITEEEEVDDDDDVVMTGWRELPGVRKPPRAQTTQVNENRPVQRGAYKRKDESQMGFDMVNRSDLPRPVVSVTVIPTPKNLDGTRGRRELLNDVPSMWWNQPGQQQTNPPSSHCHQCRKDGLDVCNLRRAFYPCTRCSKLQQGPYPDLVCRNGASEIKWEAARRTEDAKARESGVDVPVPAIPRILAEQSEEIFEDKARMSKLLRSVMQPGNLPSLNSLGPGVGVFNEGYRLNDVGIPRRNGQAISDEVLAIEAQAINGGVPGVLYPSGLTPGSLAADIEFQRQNERFQGRGRGVIGGASSGRAPGWWDAEQGVRNN</sequence>
<feature type="compositionally biased region" description="Gly residues" evidence="1">
    <location>
        <begin position="380"/>
        <end position="389"/>
    </location>
</feature>
<dbReference type="InParanoid" id="A0A218YZ13"/>
<name>A0A218YZ13_9HELO</name>
<proteinExistence type="predicted"/>
<feature type="region of interest" description="Disordered" evidence="1">
    <location>
        <begin position="1"/>
        <end position="99"/>
    </location>
</feature>
<evidence type="ECO:0000256" key="1">
    <source>
        <dbReference type="SAM" id="MobiDB-lite"/>
    </source>
</evidence>
<reference evidence="2 3" key="1">
    <citation type="submission" date="2017-04" db="EMBL/GenBank/DDBJ databases">
        <title>Draft genome sequence of Marssonina coronaria NL1: causal agent of apple blotch.</title>
        <authorList>
            <person name="Cheng Q."/>
        </authorList>
    </citation>
    <scope>NUCLEOTIDE SEQUENCE [LARGE SCALE GENOMIC DNA]</scope>
    <source>
        <strain evidence="2 3">NL1</strain>
    </source>
</reference>
<evidence type="ECO:0000313" key="2">
    <source>
        <dbReference type="EMBL" id="OWP00583.1"/>
    </source>
</evidence>
<organism evidence="2 3">
    <name type="scientific">Diplocarpon coronariae</name>
    <dbReference type="NCBI Taxonomy" id="2795749"/>
    <lineage>
        <taxon>Eukaryota</taxon>
        <taxon>Fungi</taxon>
        <taxon>Dikarya</taxon>
        <taxon>Ascomycota</taxon>
        <taxon>Pezizomycotina</taxon>
        <taxon>Leotiomycetes</taxon>
        <taxon>Helotiales</taxon>
        <taxon>Drepanopezizaceae</taxon>
        <taxon>Diplocarpon</taxon>
    </lineage>
</organism>
<dbReference type="EMBL" id="MZNU01000317">
    <property type="protein sequence ID" value="OWP00583.1"/>
    <property type="molecule type" value="Genomic_DNA"/>
</dbReference>
<keyword evidence="3" id="KW-1185">Reference proteome</keyword>
<evidence type="ECO:0000313" key="3">
    <source>
        <dbReference type="Proteomes" id="UP000242519"/>
    </source>
</evidence>
<feature type="compositionally biased region" description="Low complexity" evidence="1">
    <location>
        <begin position="47"/>
        <end position="62"/>
    </location>
</feature>
<protein>
    <submittedName>
        <fullName evidence="2">Uncharacterized protein</fullName>
    </submittedName>
</protein>
<feature type="compositionally biased region" description="Basic and acidic residues" evidence="1">
    <location>
        <begin position="1"/>
        <end position="12"/>
    </location>
</feature>
<feature type="region of interest" description="Disordered" evidence="1">
    <location>
        <begin position="380"/>
        <end position="406"/>
    </location>
</feature>
<dbReference type="Proteomes" id="UP000242519">
    <property type="component" value="Unassembled WGS sequence"/>
</dbReference>
<dbReference type="OrthoDB" id="3558301at2759"/>
<dbReference type="AlphaFoldDB" id="A0A218YZ13"/>
<accession>A0A218YZ13</accession>
<comment type="caution">
    <text evidence="2">The sequence shown here is derived from an EMBL/GenBank/DDBJ whole genome shotgun (WGS) entry which is preliminary data.</text>
</comment>